<feature type="region of interest" description="Disordered" evidence="1">
    <location>
        <begin position="178"/>
        <end position="306"/>
    </location>
</feature>
<dbReference type="OrthoDB" id="1907242at2759"/>
<dbReference type="SUPFAM" id="SSF50998">
    <property type="entry name" value="Quinoprotein alcohol dehydrogenase-like"/>
    <property type="match status" value="1"/>
</dbReference>
<feature type="compositionally biased region" description="Basic and acidic residues" evidence="1">
    <location>
        <begin position="621"/>
        <end position="637"/>
    </location>
</feature>
<dbReference type="PANTHER" id="PTHR35492:SF1">
    <property type="entry name" value="TRANSDUCIN_WD40 REPEAT-LIKE SUPERFAMILY PROTEIN"/>
    <property type="match status" value="1"/>
</dbReference>
<feature type="domain" description="At4g14310 8-bladed propeller" evidence="2">
    <location>
        <begin position="873"/>
        <end position="1144"/>
    </location>
</feature>
<dbReference type="InterPro" id="IPR011047">
    <property type="entry name" value="Quinoprotein_ADH-like_sf"/>
</dbReference>
<dbReference type="PANTHER" id="PTHR35492">
    <property type="entry name" value="TRANSDUCIN/WD40 REPEAT-LIKE SUPERFAMILY PROTEIN"/>
    <property type="match status" value="1"/>
</dbReference>
<dbReference type="Pfam" id="PF25465">
    <property type="entry name" value="Beta-prop_At4g14310"/>
    <property type="match status" value="1"/>
</dbReference>
<feature type="region of interest" description="Disordered" evidence="1">
    <location>
        <begin position="1"/>
        <end position="28"/>
    </location>
</feature>
<feature type="compositionally biased region" description="Polar residues" evidence="1">
    <location>
        <begin position="181"/>
        <end position="190"/>
    </location>
</feature>
<dbReference type="OMA" id="WDYYSRE"/>
<feature type="compositionally biased region" description="Polar residues" evidence="1">
    <location>
        <begin position="43"/>
        <end position="61"/>
    </location>
</feature>
<reference evidence="3" key="1">
    <citation type="submission" date="2021-08" db="EMBL/GenBank/DDBJ databases">
        <title>WGS assembly of Ceratopteris richardii.</title>
        <authorList>
            <person name="Marchant D.B."/>
            <person name="Chen G."/>
            <person name="Jenkins J."/>
            <person name="Shu S."/>
            <person name="Leebens-Mack J."/>
            <person name="Grimwood J."/>
            <person name="Schmutz J."/>
            <person name="Soltis P."/>
            <person name="Soltis D."/>
            <person name="Chen Z.-H."/>
        </authorList>
    </citation>
    <scope>NUCLEOTIDE SEQUENCE</scope>
    <source>
        <strain evidence="3">Whitten #5841</strain>
        <tissue evidence="3">Leaf</tissue>
    </source>
</reference>
<protein>
    <recommendedName>
        <fullName evidence="2">At4g14310 8-bladed propeller domain-containing protein</fullName>
    </recommendedName>
</protein>
<feature type="compositionally biased region" description="Polar residues" evidence="1">
    <location>
        <begin position="285"/>
        <end position="306"/>
    </location>
</feature>
<evidence type="ECO:0000313" key="3">
    <source>
        <dbReference type="EMBL" id="KAH7276993.1"/>
    </source>
</evidence>
<feature type="compositionally biased region" description="Basic and acidic residues" evidence="1">
    <location>
        <begin position="72"/>
        <end position="96"/>
    </location>
</feature>
<organism evidence="3 4">
    <name type="scientific">Ceratopteris richardii</name>
    <name type="common">Triangle waterfern</name>
    <dbReference type="NCBI Taxonomy" id="49495"/>
    <lineage>
        <taxon>Eukaryota</taxon>
        <taxon>Viridiplantae</taxon>
        <taxon>Streptophyta</taxon>
        <taxon>Embryophyta</taxon>
        <taxon>Tracheophyta</taxon>
        <taxon>Polypodiopsida</taxon>
        <taxon>Polypodiidae</taxon>
        <taxon>Polypodiales</taxon>
        <taxon>Pteridineae</taxon>
        <taxon>Pteridaceae</taxon>
        <taxon>Parkerioideae</taxon>
        <taxon>Ceratopteris</taxon>
    </lineage>
</organism>
<feature type="compositionally biased region" description="Polar residues" evidence="1">
    <location>
        <begin position="255"/>
        <end position="276"/>
    </location>
</feature>
<proteinExistence type="predicted"/>
<evidence type="ECO:0000256" key="1">
    <source>
        <dbReference type="SAM" id="MobiDB-lite"/>
    </source>
</evidence>
<dbReference type="AlphaFoldDB" id="A0A8T2Q054"/>
<gene>
    <name evidence="3" type="ORF">KP509_39G029600</name>
</gene>
<accession>A0A8T2Q054</accession>
<feature type="region of interest" description="Disordered" evidence="1">
    <location>
        <begin position="41"/>
        <end position="121"/>
    </location>
</feature>
<dbReference type="Proteomes" id="UP000825935">
    <property type="component" value="Chromosome 39"/>
</dbReference>
<evidence type="ECO:0000259" key="2">
    <source>
        <dbReference type="Pfam" id="PF25465"/>
    </source>
</evidence>
<evidence type="ECO:0000313" key="4">
    <source>
        <dbReference type="Proteomes" id="UP000825935"/>
    </source>
</evidence>
<keyword evidence="4" id="KW-1185">Reference proteome</keyword>
<sequence length="1156" mass="127238">MSPLRRKGRGGGGGKIMAPRSSLGVDSPDVLVPLKLARERRASTTQIQLSSKSRQLTSDQAPLSRGSVGNHFKVDQPRKSISEQDQVKIISDEDGKSVGASEARASSVSRSRLQTSERGRISSLNEAKANYVDNLKGPTIKISKTTGTDKARASSATRTRVSSVENFRSLIASSRCVPVTSDVSSGSQGATRRMSTKLRPESRPRSNRTSPSTTSSNKQSSEKVGNECSKISTIGLLTRSRSSSNTKEECKKATKTFSTCPSQADTDRSNSNSTIESLAKEPFRNTKNPTRNSRLSTTSLPFPSQMSANNNADGIFQDSEAYAKPQSNAQIVAHRGRLSTGSLNILVSNATKYAGDSETINSRMLKRRKEQYLSNEVGVSAFTNQTRSEAPNNLSTSLLKRLSLLEGKVSKVVSEIQKARERLTSDELTESADALVDIADKIANMEKSMSYNEINMNANCKEMKANTENQLQLHKAIEKAQAFRLGDLFNAETKLESLQHPIVSEHEFGLRPRYGLLYGSVSAPPKVSRLVYDLQQHEAIVYNPRVILRDLIPSHGTITDFNTADLTLLQNTKFSHVGDPIVEVRSDKCCGLAKEQVAIRKPFSPEKMYFNGINCMRYPESRNEGESIHEENLHEDSTSNQSQVQNGCTLAPLVQTEEMKDALECSESPLSDSAINNVENIPPDDGICFDVEEYVPNQLHPIGNKIATAGWYVSDGEAILLAHDDGSCSYYDVANMDEKSIYAAPSEMNSTLWNDCWLIRAAGSDGRSNKYIVAATSGSSLDCGFCSWDFSCKSLVAFHTENQCTPPRGSSPGSPIQRSRNLGLHLSSTRSSTDLPSSAAKLWSGEKDFLARSKMQVLDTIYHSANTYRGDCCDPPQWWYGPCGPLMASAASSVKGMVLYDIRDGEAMLSWELDQPIASLEYTNPLQWRDKGKLALVEDQAISVWDVNTMDMQCLQYVQLLGKHISAIHVHNRDAECSGGVRQRLSSSETEAYDGVCCTQNDIIVLDFRVSSGIGISFPVSGQSMQSVYTRGDMIFVGSLNKESHECGVQQWSLRKGLPVRACAFPASGCHYTHLALKQVWGSSRMVMAVNGNGLFMFHGWKEPMESLCEVEEVKDIIGTQDLLNPSFDYSNSRVLLISKDREASWSYWPHHWGMA</sequence>
<dbReference type="EMBL" id="CM035444">
    <property type="protein sequence ID" value="KAH7276993.1"/>
    <property type="molecule type" value="Genomic_DNA"/>
</dbReference>
<dbReference type="InterPro" id="IPR045289">
    <property type="entry name" value="At4g14310-like"/>
</dbReference>
<comment type="caution">
    <text evidence="3">The sequence shown here is derived from an EMBL/GenBank/DDBJ whole genome shotgun (WGS) entry which is preliminary data.</text>
</comment>
<feature type="compositionally biased region" description="Low complexity" evidence="1">
    <location>
        <begin position="207"/>
        <end position="219"/>
    </location>
</feature>
<feature type="region of interest" description="Disordered" evidence="1">
    <location>
        <begin position="139"/>
        <end position="160"/>
    </location>
</feature>
<feature type="region of interest" description="Disordered" evidence="1">
    <location>
        <begin position="621"/>
        <end position="645"/>
    </location>
</feature>
<name>A0A8T2Q054_CERRI</name>
<feature type="compositionally biased region" description="Low complexity" evidence="1">
    <location>
        <begin position="97"/>
        <end position="112"/>
    </location>
</feature>
<dbReference type="InterPro" id="IPR057442">
    <property type="entry name" value="Beta-prop_At4g14310"/>
</dbReference>